<proteinExistence type="predicted"/>
<reference evidence="1 2" key="1">
    <citation type="journal article" date="2024" name="G3 (Bethesda)">
        <title>Genome assembly of Hibiscus sabdariffa L. provides insights into metabolisms of medicinal natural products.</title>
        <authorList>
            <person name="Kim T."/>
        </authorList>
    </citation>
    <scope>NUCLEOTIDE SEQUENCE [LARGE SCALE GENOMIC DNA]</scope>
    <source>
        <strain evidence="1">TK-2024</strain>
        <tissue evidence="1">Old leaves</tissue>
    </source>
</reference>
<organism evidence="1 2">
    <name type="scientific">Hibiscus sabdariffa</name>
    <name type="common">roselle</name>
    <dbReference type="NCBI Taxonomy" id="183260"/>
    <lineage>
        <taxon>Eukaryota</taxon>
        <taxon>Viridiplantae</taxon>
        <taxon>Streptophyta</taxon>
        <taxon>Embryophyta</taxon>
        <taxon>Tracheophyta</taxon>
        <taxon>Spermatophyta</taxon>
        <taxon>Magnoliopsida</taxon>
        <taxon>eudicotyledons</taxon>
        <taxon>Gunneridae</taxon>
        <taxon>Pentapetalae</taxon>
        <taxon>rosids</taxon>
        <taxon>malvids</taxon>
        <taxon>Malvales</taxon>
        <taxon>Malvaceae</taxon>
        <taxon>Malvoideae</taxon>
        <taxon>Hibiscus</taxon>
    </lineage>
</organism>
<dbReference type="EMBL" id="JBBPBN010000005">
    <property type="protein sequence ID" value="KAK9038209.1"/>
    <property type="molecule type" value="Genomic_DNA"/>
</dbReference>
<comment type="caution">
    <text evidence="1">The sequence shown here is derived from an EMBL/GenBank/DDBJ whole genome shotgun (WGS) entry which is preliminary data.</text>
</comment>
<name>A0ABR2TLN3_9ROSI</name>
<evidence type="ECO:0000313" key="2">
    <source>
        <dbReference type="Proteomes" id="UP001396334"/>
    </source>
</evidence>
<protein>
    <submittedName>
        <fullName evidence="1">Uncharacterized protein</fullName>
    </submittedName>
</protein>
<gene>
    <name evidence="1" type="ORF">V6N11_023092</name>
</gene>
<evidence type="ECO:0000313" key="1">
    <source>
        <dbReference type="EMBL" id="KAK9038209.1"/>
    </source>
</evidence>
<keyword evidence="2" id="KW-1185">Reference proteome</keyword>
<dbReference type="Proteomes" id="UP001396334">
    <property type="component" value="Unassembled WGS sequence"/>
</dbReference>
<accession>A0ABR2TLN3</accession>
<sequence length="115" mass="12767">MADPSVYNFFKHHPEPCSASKTIIKKHPQRALPSAVPRLFYCQFCPRKTEQSPMDYPGAAGASYLDQWLYPFQYCPSAGFISQGFIMSSVLSSPETSSPTTDIDESGNVDLALRL</sequence>